<dbReference type="InterPro" id="IPR003661">
    <property type="entry name" value="HisK_dim/P_dom"/>
</dbReference>
<keyword evidence="6" id="KW-0418">Kinase</keyword>
<dbReference type="InterPro" id="IPR000700">
    <property type="entry name" value="PAS-assoc_C"/>
</dbReference>
<dbReference type="GO" id="GO:0006355">
    <property type="term" value="P:regulation of DNA-templated transcription"/>
    <property type="evidence" value="ECO:0007669"/>
    <property type="project" value="InterPro"/>
</dbReference>
<dbReference type="SMART" id="SM00387">
    <property type="entry name" value="HATPase_c"/>
    <property type="match status" value="1"/>
</dbReference>
<dbReference type="PANTHER" id="PTHR44757:SF2">
    <property type="entry name" value="BIOFILM ARCHITECTURE MAINTENANCE PROTEIN MBAA"/>
    <property type="match status" value="1"/>
</dbReference>
<dbReference type="CDD" id="cd01948">
    <property type="entry name" value="EAL"/>
    <property type="match status" value="1"/>
</dbReference>
<dbReference type="InterPro" id="IPR001633">
    <property type="entry name" value="EAL_dom"/>
</dbReference>
<evidence type="ECO:0000313" key="15">
    <source>
        <dbReference type="Proteomes" id="UP000326671"/>
    </source>
</evidence>
<name>A0A5J5GSA8_9BACI</name>
<dbReference type="Proteomes" id="UP000326671">
    <property type="component" value="Unassembled WGS sequence"/>
</dbReference>
<dbReference type="SUPFAM" id="SSF141868">
    <property type="entry name" value="EAL domain-like"/>
    <property type="match status" value="1"/>
</dbReference>
<dbReference type="FunFam" id="3.20.20.450:FF:000001">
    <property type="entry name" value="Cyclic di-GMP phosphodiesterase yahA"/>
    <property type="match status" value="1"/>
</dbReference>
<dbReference type="PROSITE" id="PS50109">
    <property type="entry name" value="HIS_KIN"/>
    <property type="match status" value="1"/>
</dbReference>
<dbReference type="PROSITE" id="PS50113">
    <property type="entry name" value="PAC"/>
    <property type="match status" value="1"/>
</dbReference>
<evidence type="ECO:0000256" key="4">
    <source>
        <dbReference type="ARBA" id="ARBA00022679"/>
    </source>
</evidence>
<dbReference type="SUPFAM" id="SSF55874">
    <property type="entry name" value="ATPase domain of HSP90 chaperone/DNA topoisomerase II/histidine kinase"/>
    <property type="match status" value="1"/>
</dbReference>
<evidence type="ECO:0000259" key="9">
    <source>
        <dbReference type="PROSITE" id="PS50109"/>
    </source>
</evidence>
<dbReference type="SMART" id="SM00267">
    <property type="entry name" value="GGDEF"/>
    <property type="match status" value="1"/>
</dbReference>
<dbReference type="Pfam" id="PF08448">
    <property type="entry name" value="PAS_4"/>
    <property type="match status" value="1"/>
</dbReference>
<evidence type="ECO:0000256" key="6">
    <source>
        <dbReference type="ARBA" id="ARBA00022777"/>
    </source>
</evidence>
<dbReference type="InterPro" id="IPR013767">
    <property type="entry name" value="PAS_fold"/>
</dbReference>
<evidence type="ECO:0000256" key="5">
    <source>
        <dbReference type="ARBA" id="ARBA00022741"/>
    </source>
</evidence>
<evidence type="ECO:0000256" key="3">
    <source>
        <dbReference type="ARBA" id="ARBA00022553"/>
    </source>
</evidence>
<dbReference type="NCBIfam" id="TIGR00229">
    <property type="entry name" value="sensory_box"/>
    <property type="match status" value="1"/>
</dbReference>
<reference evidence="14 15" key="1">
    <citation type="submission" date="2019-09" db="EMBL/GenBank/DDBJ databases">
        <title>Whole genome sequences of isolates from the Mars Exploration Rovers.</title>
        <authorList>
            <person name="Seuylemezian A."/>
            <person name="Vaishampayan P."/>
        </authorList>
    </citation>
    <scope>NUCLEOTIDE SEQUENCE [LARGE SCALE GENOMIC DNA]</scope>
    <source>
        <strain evidence="14 15">MER_TA_151</strain>
    </source>
</reference>
<dbReference type="GO" id="GO:0005524">
    <property type="term" value="F:ATP binding"/>
    <property type="evidence" value="ECO:0007669"/>
    <property type="project" value="UniProtKB-KW"/>
</dbReference>
<dbReference type="SMART" id="SM00091">
    <property type="entry name" value="PAS"/>
    <property type="match status" value="2"/>
</dbReference>
<dbReference type="InterPro" id="IPR052155">
    <property type="entry name" value="Biofilm_reg_signaling"/>
</dbReference>
<dbReference type="Gene3D" id="3.30.450.20">
    <property type="entry name" value="PAS domain"/>
    <property type="match status" value="3"/>
</dbReference>
<dbReference type="PROSITE" id="PS50112">
    <property type="entry name" value="PAS"/>
    <property type="match status" value="2"/>
</dbReference>
<dbReference type="InterPro" id="IPR001610">
    <property type="entry name" value="PAC"/>
</dbReference>
<dbReference type="Pfam" id="PF00563">
    <property type="entry name" value="EAL"/>
    <property type="match status" value="1"/>
</dbReference>
<dbReference type="InterPro" id="IPR035919">
    <property type="entry name" value="EAL_sf"/>
</dbReference>
<dbReference type="CDD" id="cd01949">
    <property type="entry name" value="GGDEF"/>
    <property type="match status" value="1"/>
</dbReference>
<sequence length="1061" mass="121512">MSNLSLQWKYNILVNNLVPFLGPNERRSPLSAITNTKDILERVSDAFYSLNNELKFEYINNVTEKLLQIKRENAIGQYIYDVLPHSDLHKFVSRYKRALSEQVPVEFEEFFNNRWYEIRAFPSKEGLSVLFRDITEQKKEFQNINFLANYDVITEIPNRFYFNKYLKRKLQSQSIGGSFAILFIDINNFKNVNDTYGHEVGDLVLKQISRQIEKKINQFGFIARYSGDEFLLTLENLDENEVSSVIERIIESFSSPFCINGYDIKISICVGVSQFPKDGQSEELLIKHAENAMYQAKKEGRNTYKFYALDENEERVDALKLEIELHKAIENNQLLLHYQPKINLNTGKIVGVEALLRWNHPEWGMVSPRTFIPIAEETGLILPIGEWALNAACKQNKTWQQQGFSTVVSVNLSAIQFNQTNIIDTIESILQKTGLEPHFLEIEITESMTADIDRTILMLQQLKKIGVRVSIDDFGTGFSSLSYLKNFPVDTLKIDQSFVKELRNNPNDETIAKTIISMAHNLNLIVVAEGIETKEQLVFLQQHLCDEGQGYFLSKPLTASQLQEKRFEIEKIVEEHGIPKDINQQLLLKELLESAQRELHDTIRLQQGMIFKYKKINERFIHTQCDGELLYRLGMIPSQVIGKELDDFLPYRTALHKTTYYKMAWEGEESVTYEAELNGINYLTTLRPIKKAGEVVQVIGSCIDITKRKKAEKALQESEAKYRLISENMTDIIMLLDINGTIQYASPSLGKVMGNPLKSYIGKSSFDLIHPEDRHSVIMGFEKVLDTLNPLRTEARFVNVDGKSLLFEGLGTPVLGENGDPEHFLVVGRDITEKREMEEQLSKSEKLSVVGQLAAGVAHEIRNPITSIKGFIQLIEEGFIKKEFFEVISKEFKQVEEILEEFINLAKPKEIQLNRVNIKTILKEVETLLKPEANLKSVEIFQEYTQNLPQIMCDTNQIKQVFINIIKNSIEAIPKNGLVKIQGSIEGENVLIKIIDNGIGISEERVQKLGEPFYSNKEKGTGLGLMICFRIVREHNGSIKVKSKENEGTTVEVRLPIKTCQ</sequence>
<dbReference type="SMART" id="SM00052">
    <property type="entry name" value="EAL"/>
    <property type="match status" value="1"/>
</dbReference>
<dbReference type="Pfam" id="PF02518">
    <property type="entry name" value="HATPase_c"/>
    <property type="match status" value="1"/>
</dbReference>
<keyword evidence="7" id="KW-0067">ATP-binding</keyword>
<evidence type="ECO:0000259" key="11">
    <source>
        <dbReference type="PROSITE" id="PS50113"/>
    </source>
</evidence>
<feature type="domain" description="PAC" evidence="11">
    <location>
        <begin position="791"/>
        <end position="843"/>
    </location>
</feature>
<keyword evidence="4" id="KW-0808">Transferase</keyword>
<dbReference type="PROSITE" id="PS50887">
    <property type="entry name" value="GGDEF"/>
    <property type="match status" value="1"/>
</dbReference>
<evidence type="ECO:0000259" key="12">
    <source>
        <dbReference type="PROSITE" id="PS50883"/>
    </source>
</evidence>
<keyword evidence="8" id="KW-0902">Two-component regulatory system</keyword>
<dbReference type="Pfam" id="PF00990">
    <property type="entry name" value="GGDEF"/>
    <property type="match status" value="1"/>
</dbReference>
<feature type="domain" description="Histidine kinase" evidence="9">
    <location>
        <begin position="856"/>
        <end position="1059"/>
    </location>
</feature>
<evidence type="ECO:0000259" key="10">
    <source>
        <dbReference type="PROSITE" id="PS50112"/>
    </source>
</evidence>
<dbReference type="CDD" id="cd00130">
    <property type="entry name" value="PAS"/>
    <property type="match status" value="2"/>
</dbReference>
<dbReference type="CDD" id="cd00075">
    <property type="entry name" value="HATPase"/>
    <property type="match status" value="1"/>
</dbReference>
<dbReference type="Pfam" id="PF00512">
    <property type="entry name" value="HisKA"/>
    <property type="match status" value="1"/>
</dbReference>
<dbReference type="CDD" id="cd00082">
    <property type="entry name" value="HisKA"/>
    <property type="match status" value="1"/>
</dbReference>
<gene>
    <name evidence="14" type="ORF">F4V44_26820</name>
</gene>
<dbReference type="AlphaFoldDB" id="A0A5J5GSA8"/>
<dbReference type="EMBL" id="VYKL01000076">
    <property type="protein sequence ID" value="KAA9011279.1"/>
    <property type="molecule type" value="Genomic_DNA"/>
</dbReference>
<feature type="domain" description="PAS" evidence="10">
    <location>
        <begin position="32"/>
        <end position="102"/>
    </location>
</feature>
<dbReference type="PROSITE" id="PS50883">
    <property type="entry name" value="EAL"/>
    <property type="match status" value="1"/>
</dbReference>
<feature type="domain" description="GGDEF" evidence="13">
    <location>
        <begin position="177"/>
        <end position="309"/>
    </location>
</feature>
<dbReference type="InterPro" id="IPR036097">
    <property type="entry name" value="HisK_dim/P_sf"/>
</dbReference>
<dbReference type="SUPFAM" id="SSF55073">
    <property type="entry name" value="Nucleotide cyclase"/>
    <property type="match status" value="1"/>
</dbReference>
<proteinExistence type="predicted"/>
<dbReference type="InterPro" id="IPR029787">
    <property type="entry name" value="Nucleotide_cyclase"/>
</dbReference>
<keyword evidence="5" id="KW-0547">Nucleotide-binding</keyword>
<dbReference type="SUPFAM" id="SSF55785">
    <property type="entry name" value="PYP-like sensor domain (PAS domain)"/>
    <property type="match status" value="3"/>
</dbReference>
<comment type="catalytic activity">
    <reaction evidence="1">
        <text>ATP + protein L-histidine = ADP + protein N-phospho-L-histidine.</text>
        <dbReference type="EC" id="2.7.13.3"/>
    </reaction>
</comment>
<keyword evidence="15" id="KW-1185">Reference proteome</keyword>
<comment type="caution">
    <text evidence="14">The sequence shown here is derived from an EMBL/GenBank/DDBJ whole genome shotgun (WGS) entry which is preliminary data.</text>
</comment>
<dbReference type="EC" id="2.7.13.3" evidence="2"/>
<dbReference type="OrthoDB" id="9759607at2"/>
<evidence type="ECO:0000256" key="7">
    <source>
        <dbReference type="ARBA" id="ARBA00022840"/>
    </source>
</evidence>
<dbReference type="InterPro" id="IPR013656">
    <property type="entry name" value="PAS_4"/>
</dbReference>
<evidence type="ECO:0000256" key="1">
    <source>
        <dbReference type="ARBA" id="ARBA00000085"/>
    </source>
</evidence>
<dbReference type="InterPro" id="IPR000160">
    <property type="entry name" value="GGDEF_dom"/>
</dbReference>
<dbReference type="InterPro" id="IPR004358">
    <property type="entry name" value="Sig_transdc_His_kin-like_C"/>
</dbReference>
<dbReference type="Gene3D" id="1.10.287.130">
    <property type="match status" value="1"/>
</dbReference>
<dbReference type="Gene3D" id="3.30.565.10">
    <property type="entry name" value="Histidine kinase-like ATPase, C-terminal domain"/>
    <property type="match status" value="1"/>
</dbReference>
<evidence type="ECO:0000313" key="14">
    <source>
        <dbReference type="EMBL" id="KAA9011279.1"/>
    </source>
</evidence>
<organism evidence="14 15">
    <name type="scientific">Niallia endozanthoxylica</name>
    <dbReference type="NCBI Taxonomy" id="2036016"/>
    <lineage>
        <taxon>Bacteria</taxon>
        <taxon>Bacillati</taxon>
        <taxon>Bacillota</taxon>
        <taxon>Bacilli</taxon>
        <taxon>Bacillales</taxon>
        <taxon>Bacillaceae</taxon>
        <taxon>Niallia</taxon>
    </lineage>
</organism>
<dbReference type="PANTHER" id="PTHR44757">
    <property type="entry name" value="DIGUANYLATE CYCLASE DGCP"/>
    <property type="match status" value="1"/>
</dbReference>
<protein>
    <recommendedName>
        <fullName evidence="2">histidine kinase</fullName>
        <ecNumber evidence="2">2.7.13.3</ecNumber>
    </recommendedName>
</protein>
<dbReference type="NCBIfam" id="TIGR00254">
    <property type="entry name" value="GGDEF"/>
    <property type="match status" value="1"/>
</dbReference>
<dbReference type="InterPro" id="IPR043128">
    <property type="entry name" value="Rev_trsase/Diguanyl_cyclase"/>
</dbReference>
<dbReference type="SUPFAM" id="SSF47384">
    <property type="entry name" value="Homodimeric domain of signal transducing histidine kinase"/>
    <property type="match status" value="1"/>
</dbReference>
<accession>A0A5J5GSA8</accession>
<dbReference type="InterPro" id="IPR003594">
    <property type="entry name" value="HATPase_dom"/>
</dbReference>
<feature type="domain" description="PAS" evidence="10">
    <location>
        <begin position="718"/>
        <end position="788"/>
    </location>
</feature>
<dbReference type="InterPro" id="IPR035965">
    <property type="entry name" value="PAS-like_dom_sf"/>
</dbReference>
<dbReference type="SMART" id="SM00388">
    <property type="entry name" value="HisKA"/>
    <property type="match status" value="1"/>
</dbReference>
<dbReference type="GO" id="GO:0000155">
    <property type="term" value="F:phosphorelay sensor kinase activity"/>
    <property type="evidence" value="ECO:0007669"/>
    <property type="project" value="InterPro"/>
</dbReference>
<dbReference type="Pfam" id="PF00989">
    <property type="entry name" value="PAS"/>
    <property type="match status" value="1"/>
</dbReference>
<dbReference type="InterPro" id="IPR036890">
    <property type="entry name" value="HATPase_C_sf"/>
</dbReference>
<dbReference type="SMART" id="SM00086">
    <property type="entry name" value="PAC"/>
    <property type="match status" value="1"/>
</dbReference>
<feature type="domain" description="EAL" evidence="12">
    <location>
        <begin position="318"/>
        <end position="570"/>
    </location>
</feature>
<dbReference type="PRINTS" id="PR00344">
    <property type="entry name" value="BCTRLSENSOR"/>
</dbReference>
<evidence type="ECO:0000256" key="8">
    <source>
        <dbReference type="ARBA" id="ARBA00023012"/>
    </source>
</evidence>
<dbReference type="InterPro" id="IPR000014">
    <property type="entry name" value="PAS"/>
</dbReference>
<evidence type="ECO:0000256" key="2">
    <source>
        <dbReference type="ARBA" id="ARBA00012438"/>
    </source>
</evidence>
<evidence type="ECO:0000259" key="13">
    <source>
        <dbReference type="PROSITE" id="PS50887"/>
    </source>
</evidence>
<keyword evidence="3" id="KW-0597">Phosphoprotein</keyword>
<dbReference type="Gene3D" id="3.30.70.270">
    <property type="match status" value="1"/>
</dbReference>
<dbReference type="InterPro" id="IPR005467">
    <property type="entry name" value="His_kinase_dom"/>
</dbReference>
<dbReference type="Gene3D" id="3.20.20.450">
    <property type="entry name" value="EAL domain"/>
    <property type="match status" value="1"/>
</dbReference>